<dbReference type="CDD" id="cd08275">
    <property type="entry name" value="MDR3"/>
    <property type="match status" value="1"/>
</dbReference>
<feature type="region of interest" description="Disordered" evidence="4">
    <location>
        <begin position="1"/>
        <end position="33"/>
    </location>
</feature>
<feature type="compositionally biased region" description="Polar residues" evidence="4">
    <location>
        <begin position="841"/>
        <end position="868"/>
    </location>
</feature>
<dbReference type="EMBL" id="UYSG01010903">
    <property type="protein sequence ID" value="VDL59406.1"/>
    <property type="molecule type" value="Genomic_DNA"/>
</dbReference>
<evidence type="ECO:0000313" key="8">
    <source>
        <dbReference type="WBParaSite" id="HDID_0000709001-mRNA-1"/>
    </source>
</evidence>
<protein>
    <submittedName>
        <fullName evidence="8">PKS_ER domain-containing protein</fullName>
    </submittedName>
</protein>
<sequence>MTAETEVKDAPDATVTTAEKEAPKGTSPPPKQTKCVLLTAFGGPKYLRVQQKDQKPVGMGEIAIDVEACGVGFQDLMTRQGLLEFLGKPPFVMGSECCGKVIEVGEGVTKFKVGDEVIVLVDTGAWTEHLVVRPIPEEPTEASGDQAENANNEIPLALVLHKPGSLSVNQAAAFLTSYLLAYLLLHNVACVRSGDVVLVHSAGGGVGTAIGQLAKQIPHVKMIGTASTAKHDKLQPYYSQLINSTQDYVTEIKKEHPLGITVILDSRSGEDTNKSVCLLQPLGRYVVYGSSNFVTGERKNLFNFAKSWIQMDRISPLKLLEENKMLGGCSLKQMLFRQHNSKPIFDAWKALIQLLNEKKIEPIIDSEWSFEEVKDALHKLQSRENFGKVIISPKLKPKEKTKSDASFSFLVSDFLAMLRFDSDFCPSWTRNLMSISLVADSDLPQNRSPQVFNLKGHPSTEGTPLHPTNFRSSQSRNADFAENVVIIEDIATRTAKEMTQLLDLRQAKYSAEENLTRAEKKAESLETALAHQSGELAELRSRLSCIQHAGDIETLTKENHCLRQRLLNVESSFQLQSSTLRAECERLQAENKLLKQYSHIPSSSLTSHLEVQTELVSLSTTSSQTYKVGRASAEIQTEITVQNLEEWFNKAEEHDNLSAVLEAERKTSEDLLKDVARREIDVERLEGELEVLRSELAVTEKRSESVRRELQRQLASAVRAAKRASACGNAPSLSSLVMVPNEAGLDAISVDSFSLCQVQMGNESGGGEESETSSNSQTHQQALQQTMFSEDDLKGLLARLSEVQEENCNLRHHLKKLTLELDAKSRIIQRTINAKFIPNSLPAQSHSSYPESHSTAQIQTSSNSTGSNPMRLASDMISTLLSKIKNIETSSSATSLNTDELKGLKRLCEELMTRNISLERALEVAITGARDEMKD</sequence>
<evidence type="ECO:0000256" key="3">
    <source>
        <dbReference type="SAM" id="Coils"/>
    </source>
</evidence>
<dbReference type="InterPro" id="IPR020843">
    <property type="entry name" value="ER"/>
</dbReference>
<feature type="region of interest" description="Disordered" evidence="4">
    <location>
        <begin position="840"/>
        <end position="869"/>
    </location>
</feature>
<keyword evidence="2" id="KW-0560">Oxidoreductase</keyword>
<evidence type="ECO:0000259" key="5">
    <source>
        <dbReference type="SMART" id="SM00829"/>
    </source>
</evidence>
<reference evidence="8" key="1">
    <citation type="submission" date="2016-04" db="UniProtKB">
        <authorList>
            <consortium name="WormBaseParasite"/>
        </authorList>
    </citation>
    <scope>IDENTIFICATION</scope>
</reference>
<feature type="domain" description="Enoyl reductase (ER)" evidence="5">
    <location>
        <begin position="42"/>
        <end position="391"/>
    </location>
</feature>
<name>A0A0R3SPZ4_HYMDI</name>
<dbReference type="Gene3D" id="3.90.180.10">
    <property type="entry name" value="Medium-chain alcohol dehydrogenases, catalytic domain"/>
    <property type="match status" value="1"/>
</dbReference>
<feature type="coiled-coil region" evidence="3">
    <location>
        <begin position="675"/>
        <end position="709"/>
    </location>
</feature>
<dbReference type="Gene3D" id="3.40.50.720">
    <property type="entry name" value="NAD(P)-binding Rossmann-like Domain"/>
    <property type="match status" value="1"/>
</dbReference>
<dbReference type="SUPFAM" id="SSF50129">
    <property type="entry name" value="GroES-like"/>
    <property type="match status" value="1"/>
</dbReference>
<dbReference type="STRING" id="6216.A0A0R3SPZ4"/>
<dbReference type="WBParaSite" id="HDID_0000709001-mRNA-1">
    <property type="protein sequence ID" value="HDID_0000709001-mRNA-1"/>
    <property type="gene ID" value="HDID_0000709001"/>
</dbReference>
<evidence type="ECO:0000256" key="2">
    <source>
        <dbReference type="ARBA" id="ARBA00023002"/>
    </source>
</evidence>
<dbReference type="PROSITE" id="PS01162">
    <property type="entry name" value="QOR_ZETA_CRYSTAL"/>
    <property type="match status" value="1"/>
</dbReference>
<dbReference type="PANTHER" id="PTHR44054">
    <property type="entry name" value="SYNAPTIC VESICLE MEMBRANE PROTEIN VAT-1 HOMOLOG-LIKE"/>
    <property type="match status" value="1"/>
</dbReference>
<proteinExistence type="inferred from homology"/>
<dbReference type="GO" id="GO:0016491">
    <property type="term" value="F:oxidoreductase activity"/>
    <property type="evidence" value="ECO:0007669"/>
    <property type="project" value="UniProtKB-KW"/>
</dbReference>
<dbReference type="InterPro" id="IPR011032">
    <property type="entry name" value="GroES-like_sf"/>
</dbReference>
<dbReference type="OrthoDB" id="203908at2759"/>
<evidence type="ECO:0000256" key="1">
    <source>
        <dbReference type="ARBA" id="ARBA00010371"/>
    </source>
</evidence>
<reference evidence="6 7" key="2">
    <citation type="submission" date="2018-11" db="EMBL/GenBank/DDBJ databases">
        <authorList>
            <consortium name="Pathogen Informatics"/>
        </authorList>
    </citation>
    <scope>NUCLEOTIDE SEQUENCE [LARGE SCALE GENOMIC DNA]</scope>
</reference>
<feature type="compositionally biased region" description="Basic and acidic residues" evidence="4">
    <location>
        <begin position="1"/>
        <end position="11"/>
    </location>
</feature>
<dbReference type="InterPro" id="IPR002364">
    <property type="entry name" value="Quin_OxRdtase/zeta-crystal_CS"/>
</dbReference>
<feature type="coiled-coil region" evidence="3">
    <location>
        <begin position="501"/>
        <end position="572"/>
    </location>
</feature>
<dbReference type="InterPro" id="IPR036291">
    <property type="entry name" value="NAD(P)-bd_dom_sf"/>
</dbReference>
<comment type="similarity">
    <text evidence="1">Belongs to the zinc-containing alcohol dehydrogenase family. Quinone oxidoreductase subfamily.</text>
</comment>
<dbReference type="AlphaFoldDB" id="A0A0R3SPZ4"/>
<dbReference type="SMART" id="SM00829">
    <property type="entry name" value="PKS_ER"/>
    <property type="match status" value="1"/>
</dbReference>
<gene>
    <name evidence="6" type="ORF">HDID_LOCUS7088</name>
</gene>
<dbReference type="InterPro" id="IPR013154">
    <property type="entry name" value="ADH-like_N"/>
</dbReference>
<dbReference type="Pfam" id="PF13602">
    <property type="entry name" value="ADH_zinc_N_2"/>
    <property type="match status" value="1"/>
</dbReference>
<evidence type="ECO:0000313" key="7">
    <source>
        <dbReference type="Proteomes" id="UP000274504"/>
    </source>
</evidence>
<dbReference type="Pfam" id="PF08240">
    <property type="entry name" value="ADH_N"/>
    <property type="match status" value="1"/>
</dbReference>
<feature type="region of interest" description="Disordered" evidence="4">
    <location>
        <begin position="759"/>
        <end position="783"/>
    </location>
</feature>
<dbReference type="SUPFAM" id="SSF51735">
    <property type="entry name" value="NAD(P)-binding Rossmann-fold domains"/>
    <property type="match status" value="1"/>
</dbReference>
<dbReference type="InterPro" id="IPR052100">
    <property type="entry name" value="SV-ATPase_mito-regulator"/>
</dbReference>
<dbReference type="PANTHER" id="PTHR44054:SF2">
    <property type="entry name" value="SYNAPTIC VESICLE MEMBRANE PROTEIN VAT-1 HOMOLOG-LIKE"/>
    <property type="match status" value="1"/>
</dbReference>
<dbReference type="GO" id="GO:0008270">
    <property type="term" value="F:zinc ion binding"/>
    <property type="evidence" value="ECO:0007669"/>
    <property type="project" value="InterPro"/>
</dbReference>
<organism evidence="8">
    <name type="scientific">Hymenolepis diminuta</name>
    <name type="common">Rat tapeworm</name>
    <dbReference type="NCBI Taxonomy" id="6216"/>
    <lineage>
        <taxon>Eukaryota</taxon>
        <taxon>Metazoa</taxon>
        <taxon>Spiralia</taxon>
        <taxon>Lophotrochozoa</taxon>
        <taxon>Platyhelminthes</taxon>
        <taxon>Cestoda</taxon>
        <taxon>Eucestoda</taxon>
        <taxon>Cyclophyllidea</taxon>
        <taxon>Hymenolepididae</taxon>
        <taxon>Hymenolepis</taxon>
    </lineage>
</organism>
<evidence type="ECO:0000313" key="6">
    <source>
        <dbReference type="EMBL" id="VDL59406.1"/>
    </source>
</evidence>
<accession>A0A0R3SPZ4</accession>
<evidence type="ECO:0000256" key="4">
    <source>
        <dbReference type="SAM" id="MobiDB-lite"/>
    </source>
</evidence>
<keyword evidence="3" id="KW-0175">Coiled coil</keyword>
<dbReference type="Proteomes" id="UP000274504">
    <property type="component" value="Unassembled WGS sequence"/>
</dbReference>